<dbReference type="Proteomes" id="UP001596337">
    <property type="component" value="Unassembled WGS sequence"/>
</dbReference>
<sequence>MRIVARLRGTCPDTNTCPTIHLSDRGTLVIQGYVIEPGTPLRSGEAAVEIPAVLLPELVAADAPDGVHLTDRDTVVVAGRAVVDAGALAQLRLPEGEAAVEIDLTTVPELEGA</sequence>
<name>A0ABW2C723_9PSEU</name>
<dbReference type="RefSeq" id="WP_345401587.1">
    <property type="nucleotide sequence ID" value="NZ_BAABLA010000106.1"/>
</dbReference>
<reference evidence="2" key="1">
    <citation type="journal article" date="2019" name="Int. J. Syst. Evol. Microbiol.">
        <title>The Global Catalogue of Microorganisms (GCM) 10K type strain sequencing project: providing services to taxonomists for standard genome sequencing and annotation.</title>
        <authorList>
            <consortium name="The Broad Institute Genomics Platform"/>
            <consortium name="The Broad Institute Genome Sequencing Center for Infectious Disease"/>
            <person name="Wu L."/>
            <person name="Ma J."/>
        </authorList>
    </citation>
    <scope>NUCLEOTIDE SEQUENCE [LARGE SCALE GENOMIC DNA]</scope>
    <source>
        <strain evidence="2">KCTC 32255</strain>
    </source>
</reference>
<keyword evidence="2" id="KW-1185">Reference proteome</keyword>
<accession>A0ABW2C723</accession>
<comment type="caution">
    <text evidence="1">The sequence shown here is derived from an EMBL/GenBank/DDBJ whole genome shotgun (WGS) entry which is preliminary data.</text>
</comment>
<dbReference type="EMBL" id="JBHSXX010000001">
    <property type="protein sequence ID" value="MFC6870921.1"/>
    <property type="molecule type" value="Genomic_DNA"/>
</dbReference>
<evidence type="ECO:0000313" key="1">
    <source>
        <dbReference type="EMBL" id="MFC6870921.1"/>
    </source>
</evidence>
<gene>
    <name evidence="1" type="ORF">ACFQGD_27725</name>
</gene>
<proteinExistence type="predicted"/>
<protein>
    <submittedName>
        <fullName evidence="1">Uncharacterized protein</fullName>
    </submittedName>
</protein>
<organism evidence="1 2">
    <name type="scientific">Haloechinothrix salitolerans</name>
    <dbReference type="NCBI Taxonomy" id="926830"/>
    <lineage>
        <taxon>Bacteria</taxon>
        <taxon>Bacillati</taxon>
        <taxon>Actinomycetota</taxon>
        <taxon>Actinomycetes</taxon>
        <taxon>Pseudonocardiales</taxon>
        <taxon>Pseudonocardiaceae</taxon>
        <taxon>Haloechinothrix</taxon>
    </lineage>
</organism>
<evidence type="ECO:0000313" key="2">
    <source>
        <dbReference type="Proteomes" id="UP001596337"/>
    </source>
</evidence>